<keyword evidence="2" id="KW-0184">Conjugation</keyword>
<proteinExistence type="inferred from homology"/>
<dbReference type="Gene3D" id="3.30.930.30">
    <property type="match status" value="1"/>
</dbReference>
<evidence type="ECO:0000313" key="5">
    <source>
        <dbReference type="EMBL" id="SDQ02572.1"/>
    </source>
</evidence>
<organism evidence="5 6">
    <name type="scientific">Carnobacterium viridans</name>
    <dbReference type="NCBI Taxonomy" id="174587"/>
    <lineage>
        <taxon>Bacteria</taxon>
        <taxon>Bacillati</taxon>
        <taxon>Bacillota</taxon>
        <taxon>Bacilli</taxon>
        <taxon>Lactobacillales</taxon>
        <taxon>Carnobacteriaceae</taxon>
        <taxon>Carnobacterium</taxon>
    </lineage>
</organism>
<feature type="domain" description="Nicking enzyme C-terminal middle helical" evidence="4">
    <location>
        <begin position="283"/>
        <end position="389"/>
    </location>
</feature>
<gene>
    <name evidence="5" type="ORF">SAMN04487752_0083</name>
</gene>
<evidence type="ECO:0000259" key="3">
    <source>
        <dbReference type="Pfam" id="PF03389"/>
    </source>
</evidence>
<dbReference type="OrthoDB" id="1826980at2"/>
<comment type="similarity">
    <text evidence="1">Belongs to the MobA/MobL family.</text>
</comment>
<dbReference type="Proteomes" id="UP000199481">
    <property type="component" value="Unassembled WGS sequence"/>
</dbReference>
<dbReference type="InterPro" id="IPR005053">
    <property type="entry name" value="MobA_MobL"/>
</dbReference>
<dbReference type="Pfam" id="PF18208">
    <property type="entry name" value="NES_C_h"/>
    <property type="match status" value="1"/>
</dbReference>
<dbReference type="Pfam" id="PF03389">
    <property type="entry name" value="MobA_MobL"/>
    <property type="match status" value="1"/>
</dbReference>
<evidence type="ECO:0000313" key="6">
    <source>
        <dbReference type="Proteomes" id="UP000199481"/>
    </source>
</evidence>
<feature type="domain" description="MobA/MobL protein" evidence="3">
    <location>
        <begin position="17"/>
        <end position="240"/>
    </location>
</feature>
<dbReference type="NCBIfam" id="NF041496">
    <property type="entry name" value="MobQ"/>
    <property type="match status" value="1"/>
</dbReference>
<dbReference type="InterPro" id="IPR040834">
    <property type="entry name" value="NES_C_h"/>
</dbReference>
<name>A0A1H0XHZ6_9LACT</name>
<dbReference type="RefSeq" id="WP_089974340.1">
    <property type="nucleotide sequence ID" value="NZ_CP084918.1"/>
</dbReference>
<dbReference type="AlphaFoldDB" id="A0A1H0XHZ6"/>
<keyword evidence="6" id="KW-1185">Reference proteome</keyword>
<reference evidence="6" key="1">
    <citation type="submission" date="2016-10" db="EMBL/GenBank/DDBJ databases">
        <authorList>
            <person name="Varghese N."/>
            <person name="Submissions S."/>
        </authorList>
    </citation>
    <scope>NUCLEOTIDE SEQUENCE [LARGE SCALE GENOMIC DNA]</scope>
    <source>
        <strain evidence="6">MPL-11</strain>
    </source>
</reference>
<evidence type="ECO:0000256" key="1">
    <source>
        <dbReference type="ARBA" id="ARBA00010873"/>
    </source>
</evidence>
<accession>A0A1H0XHZ6</accession>
<dbReference type="EMBL" id="FNJW01000003">
    <property type="protein sequence ID" value="SDQ02572.1"/>
    <property type="molecule type" value="Genomic_DNA"/>
</dbReference>
<sequence length="673" mass="78953">MAIYHLSAKIISRSKGQSAISSAAYRSGDKLYSERYNETKFYRRDIQPVTFILKPTHAPDWCLNRERLWNEVENYEKSKNAQLSREFNVALPVELSDFEQEKLTLDYCQKNFVDLGMVADISIHRDDEMNPHFHVMLTTRPFDENGNWDVKSRKIYINDEEGKPLYTKSGYRQNRKANVTDWDSKERMQKWRENWATMANHYLKENGINQTISEKSYADLGEEKQPTIHEGFVAREMEAKGKNSDRIQINKEIKESNAKAAIVYTLKKDAEEIKDTETIVRSLSPTEKKEITRLSKELKTYISFNQIEDKKRMLNNWSNSARVNNLFKEDTKTLNLIESQMELVEKADSLILKESERLLKNYYPTIDQKNLSDYQVKTLANRTVKEDRVIQPEEVEKLLEHSNQQELYHEVSKVVKRPYDSYSVYEEKNKLLNQTVVSIVEKYQVNFKDVKTVENLPDTVYTTLKNSIKEQERNKIAMKVIQNYYDDKISRIFPSLELDDQDIPTKELFSKAIDYYGDQLTVDNLIHLKERPLIKFTLEEQHIAVAYFTDYGKAGNLNNDESIDVSSLTMSEELKTILIDRPDLHDLLLNECIETGVLTVEQADTLKEQKTSEFSFSQQKAMPSSQLLNYLFRPQQLDQILDSLDYEEREKLRALEKELKKKKPKRSFKGPKR</sequence>
<evidence type="ECO:0000256" key="2">
    <source>
        <dbReference type="ARBA" id="ARBA00022971"/>
    </source>
</evidence>
<protein>
    <submittedName>
        <fullName evidence="5">MobA/MobL family protein</fullName>
    </submittedName>
</protein>
<evidence type="ECO:0000259" key="4">
    <source>
        <dbReference type="Pfam" id="PF18208"/>
    </source>
</evidence>